<feature type="domain" description="Putative DNA-binding" evidence="1">
    <location>
        <begin position="11"/>
        <end position="96"/>
    </location>
</feature>
<reference evidence="3 4" key="1">
    <citation type="submission" date="2017-02" db="EMBL/GenBank/DDBJ databases">
        <title>Draft genome sequence of Haemophilus felis CCUG 31170 type strain.</title>
        <authorList>
            <person name="Engstrom-Jakobsson H."/>
            <person name="Salva-Serra F."/>
            <person name="Thorell K."/>
            <person name="Gonzales-Siles L."/>
            <person name="Karlsson R."/>
            <person name="Boulund F."/>
            <person name="Engstrand L."/>
            <person name="Kristiansson E."/>
            <person name="Moore E."/>
        </authorList>
    </citation>
    <scope>NUCLEOTIDE SEQUENCE [LARGE SCALE GENOMIC DNA]</scope>
    <source>
        <strain evidence="3 4">CCUG 31170</strain>
    </source>
</reference>
<dbReference type="Gene3D" id="3.90.930.50">
    <property type="match status" value="1"/>
</dbReference>
<evidence type="ECO:0000313" key="3">
    <source>
        <dbReference type="EMBL" id="OOS02540.1"/>
    </source>
</evidence>
<dbReference type="InterPro" id="IPR018640">
    <property type="entry name" value="DUF2063"/>
</dbReference>
<protein>
    <submittedName>
        <fullName evidence="3">DUF2063 domain-containing protein</fullName>
    </submittedName>
</protein>
<keyword evidence="4" id="KW-1185">Reference proteome</keyword>
<dbReference type="Proteomes" id="UP000190023">
    <property type="component" value="Unassembled WGS sequence"/>
</dbReference>
<dbReference type="STRING" id="123822.B0188_08450"/>
<accession>A0A1T0AX57</accession>
<dbReference type="InterPro" id="IPR044922">
    <property type="entry name" value="DUF2063_N_sf"/>
</dbReference>
<organism evidence="3 4">
    <name type="scientific">[Haemophilus] felis</name>
    <dbReference type="NCBI Taxonomy" id="123822"/>
    <lineage>
        <taxon>Bacteria</taxon>
        <taxon>Pseudomonadati</taxon>
        <taxon>Pseudomonadota</taxon>
        <taxon>Gammaproteobacteria</taxon>
        <taxon>Pasteurellales</taxon>
        <taxon>Pasteurellaceae</taxon>
    </lineage>
</organism>
<gene>
    <name evidence="3" type="ORF">B0188_08450</name>
</gene>
<evidence type="ECO:0000259" key="2">
    <source>
        <dbReference type="Pfam" id="PF22106"/>
    </source>
</evidence>
<feature type="domain" description="NGO1945-like C-terminal" evidence="2">
    <location>
        <begin position="141"/>
        <end position="230"/>
    </location>
</feature>
<dbReference type="Pfam" id="PF09836">
    <property type="entry name" value="DUF2063"/>
    <property type="match status" value="1"/>
</dbReference>
<dbReference type="EMBL" id="MUYB01000035">
    <property type="protein sequence ID" value="OOS02540.1"/>
    <property type="molecule type" value="Genomic_DNA"/>
</dbReference>
<comment type="caution">
    <text evidence="3">The sequence shown here is derived from an EMBL/GenBank/DDBJ whole genome shotgun (WGS) entry which is preliminary data.</text>
</comment>
<dbReference type="Gene3D" id="1.10.150.690">
    <property type="entry name" value="DUF2063"/>
    <property type="match status" value="1"/>
</dbReference>
<sequence length="240" mass="27637">MQPKGKPTLAQTQRALVEAVRQGNTDPLNGYAPNRLAVYARLVRNNTFGFVDRCFVEAQRHISPEQWLQTKELFVREGKAHSPYFQDIAGEFLTFCQARNLFSENILALMDFENTQLLAEVSQAQVPSEFEWDSATVMQFSDAAYLKSYEVDFLSTDFAEFTLAPTQVLVWRDSDFDVNYQALTELDFWLLSYLQEQASALDEVLTALKEVVEDSTHLISILEQIWRKWINAEVIYPQTN</sequence>
<dbReference type="Pfam" id="PF22106">
    <property type="entry name" value="NGO1945_C"/>
    <property type="match status" value="1"/>
</dbReference>
<name>A0A1T0AX57_9PAST</name>
<dbReference type="InterPro" id="IPR054098">
    <property type="entry name" value="NGO1945-like_C"/>
</dbReference>
<dbReference type="OrthoDB" id="4146344at2"/>
<evidence type="ECO:0000259" key="1">
    <source>
        <dbReference type="Pfam" id="PF09836"/>
    </source>
</evidence>
<dbReference type="AlphaFoldDB" id="A0A1T0AX57"/>
<proteinExistence type="predicted"/>
<evidence type="ECO:0000313" key="4">
    <source>
        <dbReference type="Proteomes" id="UP000190023"/>
    </source>
</evidence>